<sequence length="246" mass="28018">MSSKSLRKDIRNRIWNLMESRNIAVFPRPVYGRIPNFIGAEEAAKKFVSSDLFAKAMVIKVNPDAPQRPVREAVLRANKILIMPTPRISKGFLILNPRNIPGYLYREASTIKGAFRYGVSIEPDEIPEIDIIVAGSVAVSIYGERLGKGEGYSELEYAVLSEYGKVSEDTPIATTVHDIQVVDFHIPLEPWDITVDFIYTPSRYIECRDVVQKPKGILWQYLDRDKIESIPILKKLWIKKRLDNGL</sequence>
<dbReference type="Gene3D" id="3.40.50.10420">
    <property type="entry name" value="NagB/RpiA/CoA transferase-like"/>
    <property type="match status" value="1"/>
</dbReference>
<organism evidence="2">
    <name type="scientific">Ignisphaera aggregans</name>
    <dbReference type="NCBI Taxonomy" id="334771"/>
    <lineage>
        <taxon>Archaea</taxon>
        <taxon>Thermoproteota</taxon>
        <taxon>Thermoprotei</taxon>
        <taxon>Desulfurococcales</taxon>
        <taxon>Desulfurococcaceae</taxon>
        <taxon>Ignisphaera</taxon>
    </lineage>
</organism>
<dbReference type="InterPro" id="IPR002698">
    <property type="entry name" value="FTHF_cligase"/>
</dbReference>
<dbReference type="FunFam" id="3.40.50.10420:FF:000001">
    <property type="entry name" value="Methenyltetrahydrofolate synthase domain-containing protein"/>
    <property type="match status" value="1"/>
</dbReference>
<evidence type="ECO:0000313" key="2">
    <source>
        <dbReference type="EMBL" id="HHP82244.1"/>
    </source>
</evidence>
<dbReference type="PANTHER" id="PTHR13017:SF0">
    <property type="entry name" value="METHENYLTETRAHYDROFOLATE SYNTHASE DOMAIN-CONTAINING PROTEIN"/>
    <property type="match status" value="1"/>
</dbReference>
<dbReference type="EMBL" id="DRZI01000267">
    <property type="protein sequence ID" value="HHP82244.1"/>
    <property type="molecule type" value="Genomic_DNA"/>
</dbReference>
<accession>A0A7C5XKR8</accession>
<reference evidence="2" key="1">
    <citation type="journal article" date="2020" name="mSystems">
        <title>Genome- and Community-Level Interaction Insights into Carbon Utilization and Element Cycling Functions of Hydrothermarchaeota in Hydrothermal Sediment.</title>
        <authorList>
            <person name="Zhou Z."/>
            <person name="Liu Y."/>
            <person name="Xu W."/>
            <person name="Pan J."/>
            <person name="Luo Z.H."/>
            <person name="Li M."/>
        </authorList>
    </citation>
    <scope>NUCLEOTIDE SEQUENCE [LARGE SCALE GENOMIC DNA]</scope>
    <source>
        <strain evidence="3">SpSt-1</strain>
        <strain evidence="2">SpSt-1121</strain>
    </source>
</reference>
<dbReference type="GO" id="GO:0003723">
    <property type="term" value="F:RNA binding"/>
    <property type="evidence" value="ECO:0007669"/>
    <property type="project" value="UniProtKB-KW"/>
</dbReference>
<gene>
    <name evidence="3" type="ORF">ENL47_02265</name>
    <name evidence="2" type="ORF">ENM84_06240</name>
</gene>
<proteinExistence type="predicted"/>
<comment type="caution">
    <text evidence="2">The sequence shown here is derived from an EMBL/GenBank/DDBJ whole genome shotgun (WGS) entry which is preliminary data.</text>
</comment>
<dbReference type="SUPFAM" id="SSF100950">
    <property type="entry name" value="NagB/RpiA/CoA transferase-like"/>
    <property type="match status" value="1"/>
</dbReference>
<evidence type="ECO:0000256" key="1">
    <source>
        <dbReference type="ARBA" id="ARBA00022884"/>
    </source>
</evidence>
<name>A0A7C5XKR8_9CREN</name>
<dbReference type="EMBL" id="DRUB01000036">
    <property type="protein sequence ID" value="HHR95657.1"/>
    <property type="molecule type" value="Genomic_DNA"/>
</dbReference>
<keyword evidence="1" id="KW-0694">RNA-binding</keyword>
<keyword evidence="2" id="KW-0436">Ligase</keyword>
<protein>
    <submittedName>
        <fullName evidence="2">5-formyltetrahydrofolate cyclo-ligase</fullName>
    </submittedName>
</protein>
<dbReference type="PANTHER" id="PTHR13017">
    <property type="entry name" value="5-FORMYLTETRAHYDROFOLATE CYCLO-LIGASE-RELATED"/>
    <property type="match status" value="1"/>
</dbReference>
<dbReference type="GO" id="GO:0016874">
    <property type="term" value="F:ligase activity"/>
    <property type="evidence" value="ECO:0007669"/>
    <property type="project" value="UniProtKB-KW"/>
</dbReference>
<dbReference type="Pfam" id="PF01812">
    <property type="entry name" value="5-FTHF_cyc-lig"/>
    <property type="match status" value="1"/>
</dbReference>
<dbReference type="GO" id="GO:0005737">
    <property type="term" value="C:cytoplasm"/>
    <property type="evidence" value="ECO:0007669"/>
    <property type="project" value="TreeGrafter"/>
</dbReference>
<dbReference type="InterPro" id="IPR024185">
    <property type="entry name" value="FTHF_cligase-like_sf"/>
</dbReference>
<dbReference type="AlphaFoldDB" id="A0A7C5XKR8"/>
<evidence type="ECO:0000313" key="3">
    <source>
        <dbReference type="EMBL" id="HHR95657.1"/>
    </source>
</evidence>
<dbReference type="InterPro" id="IPR037171">
    <property type="entry name" value="NagB/RpiA_transferase-like"/>
</dbReference>